<dbReference type="InterPro" id="IPR017452">
    <property type="entry name" value="GPCR_Rhodpsn_7TM"/>
</dbReference>
<dbReference type="PANTHER" id="PTHR24243">
    <property type="entry name" value="G-PROTEIN COUPLED RECEPTOR"/>
    <property type="match status" value="1"/>
</dbReference>
<dbReference type="PRINTS" id="PR00237">
    <property type="entry name" value="GPCRRHODOPSN"/>
</dbReference>
<keyword evidence="5 9" id="KW-0472">Membrane</keyword>
<evidence type="ECO:0000313" key="12">
    <source>
        <dbReference type="Proteomes" id="UP000242188"/>
    </source>
</evidence>
<evidence type="ECO:0000256" key="1">
    <source>
        <dbReference type="ARBA" id="ARBA00004141"/>
    </source>
</evidence>
<dbReference type="Pfam" id="PF00001">
    <property type="entry name" value="7tm_1"/>
    <property type="match status" value="1"/>
</dbReference>
<feature type="transmembrane region" description="Helical" evidence="9">
    <location>
        <begin position="97"/>
        <end position="118"/>
    </location>
</feature>
<gene>
    <name evidence="11" type="ORF">KP79_PYT12521</name>
</gene>
<reference evidence="11 12" key="1">
    <citation type="journal article" date="2017" name="Nat. Ecol. Evol.">
        <title>Scallop genome provides insights into evolution of bilaterian karyotype and development.</title>
        <authorList>
            <person name="Wang S."/>
            <person name="Zhang J."/>
            <person name="Jiao W."/>
            <person name="Li J."/>
            <person name="Xun X."/>
            <person name="Sun Y."/>
            <person name="Guo X."/>
            <person name="Huan P."/>
            <person name="Dong B."/>
            <person name="Zhang L."/>
            <person name="Hu X."/>
            <person name="Sun X."/>
            <person name="Wang J."/>
            <person name="Zhao C."/>
            <person name="Wang Y."/>
            <person name="Wang D."/>
            <person name="Huang X."/>
            <person name="Wang R."/>
            <person name="Lv J."/>
            <person name="Li Y."/>
            <person name="Zhang Z."/>
            <person name="Liu B."/>
            <person name="Lu W."/>
            <person name="Hui Y."/>
            <person name="Liang J."/>
            <person name="Zhou Z."/>
            <person name="Hou R."/>
            <person name="Li X."/>
            <person name="Liu Y."/>
            <person name="Li H."/>
            <person name="Ning X."/>
            <person name="Lin Y."/>
            <person name="Zhao L."/>
            <person name="Xing Q."/>
            <person name="Dou J."/>
            <person name="Li Y."/>
            <person name="Mao J."/>
            <person name="Guo H."/>
            <person name="Dou H."/>
            <person name="Li T."/>
            <person name="Mu C."/>
            <person name="Jiang W."/>
            <person name="Fu Q."/>
            <person name="Fu X."/>
            <person name="Miao Y."/>
            <person name="Liu J."/>
            <person name="Yu Q."/>
            <person name="Li R."/>
            <person name="Liao H."/>
            <person name="Li X."/>
            <person name="Kong Y."/>
            <person name="Jiang Z."/>
            <person name="Chourrout D."/>
            <person name="Li R."/>
            <person name="Bao Z."/>
        </authorList>
    </citation>
    <scope>NUCLEOTIDE SEQUENCE [LARGE SCALE GENOMIC DNA]</scope>
    <source>
        <strain evidence="11 12">PY_sf001</strain>
    </source>
</reference>
<evidence type="ECO:0000256" key="9">
    <source>
        <dbReference type="SAM" id="Phobius"/>
    </source>
</evidence>
<dbReference type="OrthoDB" id="6109871at2759"/>
<keyword evidence="2 9" id="KW-0812">Transmembrane</keyword>
<sequence>MNETLILTGDVLQWNSELSKSLIALDVILCLYIVLGVVGNAVVVFIYGFRLKIGMDDRFFILVLGIMDTIVCCANPAFALWRNLLPVNSSGNIICKVTWFCTRTISTTSGLLILIIALQRFLKVCRPFGRQMTSVWKRVLVACAAAMSCLMHTPLIIFYGEITLHNPRRNVTGKRCGLIDNQDEALTRAQMSYFYFMFASAGLVLLSIVILYSLIGQRIYEKVRRKRERKSSMPSSLSSQYSTPEENGTVDIVTDALVTSPDSHVASLKTHNRKVSSKKKKTRRSPLEKHRYTLMFMLIAAVCVATYVPSLTANIIQNIDSEEFWTEYTNGKRSLYIILFQLYILNHVANPFIYGLFDGTFRLEVRKLFCKGVNK</sequence>
<evidence type="ECO:0000259" key="10">
    <source>
        <dbReference type="PROSITE" id="PS50262"/>
    </source>
</evidence>
<keyword evidence="12" id="KW-1185">Reference proteome</keyword>
<feature type="transmembrane region" description="Helical" evidence="9">
    <location>
        <begin position="336"/>
        <end position="357"/>
    </location>
</feature>
<feature type="region of interest" description="Disordered" evidence="8">
    <location>
        <begin position="263"/>
        <end position="285"/>
    </location>
</feature>
<evidence type="ECO:0000256" key="6">
    <source>
        <dbReference type="ARBA" id="ARBA00023170"/>
    </source>
</evidence>
<organism evidence="11 12">
    <name type="scientific">Mizuhopecten yessoensis</name>
    <name type="common">Japanese scallop</name>
    <name type="synonym">Patinopecten yessoensis</name>
    <dbReference type="NCBI Taxonomy" id="6573"/>
    <lineage>
        <taxon>Eukaryota</taxon>
        <taxon>Metazoa</taxon>
        <taxon>Spiralia</taxon>
        <taxon>Lophotrochozoa</taxon>
        <taxon>Mollusca</taxon>
        <taxon>Bivalvia</taxon>
        <taxon>Autobranchia</taxon>
        <taxon>Pteriomorphia</taxon>
        <taxon>Pectinida</taxon>
        <taxon>Pectinoidea</taxon>
        <taxon>Pectinidae</taxon>
        <taxon>Mizuhopecten</taxon>
    </lineage>
</organism>
<dbReference type="EMBL" id="NEDP02004037">
    <property type="protein sequence ID" value="OWF47036.1"/>
    <property type="molecule type" value="Genomic_DNA"/>
</dbReference>
<dbReference type="AlphaFoldDB" id="A0A210QE74"/>
<dbReference type="GO" id="GO:0005886">
    <property type="term" value="C:plasma membrane"/>
    <property type="evidence" value="ECO:0007669"/>
    <property type="project" value="TreeGrafter"/>
</dbReference>
<evidence type="ECO:0000256" key="3">
    <source>
        <dbReference type="ARBA" id="ARBA00022989"/>
    </source>
</evidence>
<evidence type="ECO:0000256" key="8">
    <source>
        <dbReference type="SAM" id="MobiDB-lite"/>
    </source>
</evidence>
<dbReference type="CDD" id="cd00637">
    <property type="entry name" value="7tm_classA_rhodopsin-like"/>
    <property type="match status" value="1"/>
</dbReference>
<comment type="subcellular location">
    <subcellularLocation>
        <location evidence="1">Membrane</location>
        <topology evidence="1">Multi-pass membrane protein</topology>
    </subcellularLocation>
</comment>
<comment type="caution">
    <text evidence="11">The sequence shown here is derived from an EMBL/GenBank/DDBJ whole genome shotgun (WGS) entry which is preliminary data.</text>
</comment>
<protein>
    <submittedName>
        <fullName evidence="11">Cholecystokinin receptor type A</fullName>
    </submittedName>
</protein>
<dbReference type="PROSITE" id="PS50262">
    <property type="entry name" value="G_PROTEIN_RECEP_F1_2"/>
    <property type="match status" value="1"/>
</dbReference>
<feature type="transmembrane region" description="Helical" evidence="9">
    <location>
        <begin position="292"/>
        <end position="316"/>
    </location>
</feature>
<keyword evidence="7" id="KW-0807">Transducer</keyword>
<feature type="transmembrane region" description="Helical" evidence="9">
    <location>
        <begin position="22"/>
        <end position="47"/>
    </location>
</feature>
<feature type="domain" description="G-protein coupled receptors family 1 profile" evidence="10">
    <location>
        <begin position="39"/>
        <end position="354"/>
    </location>
</feature>
<feature type="compositionally biased region" description="Basic residues" evidence="8">
    <location>
        <begin position="270"/>
        <end position="284"/>
    </location>
</feature>
<keyword evidence="4" id="KW-0297">G-protein coupled receptor</keyword>
<dbReference type="GO" id="GO:0004930">
    <property type="term" value="F:G protein-coupled receptor activity"/>
    <property type="evidence" value="ECO:0007669"/>
    <property type="project" value="UniProtKB-KW"/>
</dbReference>
<evidence type="ECO:0000256" key="7">
    <source>
        <dbReference type="ARBA" id="ARBA00023224"/>
    </source>
</evidence>
<keyword evidence="3 9" id="KW-1133">Transmembrane helix</keyword>
<feature type="transmembrane region" description="Helical" evidence="9">
    <location>
        <begin position="193"/>
        <end position="215"/>
    </location>
</feature>
<evidence type="ECO:0000256" key="2">
    <source>
        <dbReference type="ARBA" id="ARBA00022692"/>
    </source>
</evidence>
<proteinExistence type="predicted"/>
<evidence type="ECO:0000256" key="4">
    <source>
        <dbReference type="ARBA" id="ARBA00023040"/>
    </source>
</evidence>
<dbReference type="Proteomes" id="UP000242188">
    <property type="component" value="Unassembled WGS sequence"/>
</dbReference>
<name>A0A210QE74_MIZYE</name>
<dbReference type="InterPro" id="IPR000276">
    <property type="entry name" value="GPCR_Rhodpsn"/>
</dbReference>
<keyword evidence="6 11" id="KW-0675">Receptor</keyword>
<dbReference type="SUPFAM" id="SSF81321">
    <property type="entry name" value="Family A G protein-coupled receptor-like"/>
    <property type="match status" value="1"/>
</dbReference>
<feature type="transmembrane region" description="Helical" evidence="9">
    <location>
        <begin position="139"/>
        <end position="160"/>
    </location>
</feature>
<accession>A0A210QE74</accession>
<dbReference type="Gene3D" id="1.20.1070.10">
    <property type="entry name" value="Rhodopsin 7-helix transmembrane proteins"/>
    <property type="match status" value="1"/>
</dbReference>
<evidence type="ECO:0000313" key="11">
    <source>
        <dbReference type="EMBL" id="OWF47036.1"/>
    </source>
</evidence>
<feature type="transmembrane region" description="Helical" evidence="9">
    <location>
        <begin position="59"/>
        <end position="81"/>
    </location>
</feature>
<evidence type="ECO:0000256" key="5">
    <source>
        <dbReference type="ARBA" id="ARBA00023136"/>
    </source>
</evidence>
<dbReference type="PANTHER" id="PTHR24243:SF224">
    <property type="entry name" value="G-PROTEIN COUPLED RECEPTOR 19-RELATED"/>
    <property type="match status" value="1"/>
</dbReference>